<organism evidence="6">
    <name type="scientific">marine metagenome</name>
    <dbReference type="NCBI Taxonomy" id="408172"/>
    <lineage>
        <taxon>unclassified sequences</taxon>
        <taxon>metagenomes</taxon>
        <taxon>ecological metagenomes</taxon>
    </lineage>
</organism>
<accession>A0A382GN31</accession>
<feature type="domain" description="Core-binding (CB)" evidence="5">
    <location>
        <begin position="57"/>
        <end position="142"/>
    </location>
</feature>
<evidence type="ECO:0000259" key="5">
    <source>
        <dbReference type="PROSITE" id="PS51900"/>
    </source>
</evidence>
<sequence>MAVHIRGAGFQANLTIDKKRYRKTFSKSADAHAWEQKIKFSIENDIEILGISGSKSWTYKIASDQCFEINWKGEKSEVTNEMNRRIVGDFLVHKFGTDEVDLNKITTLIVDDFVIYFRKKGNSDSTINRKLMCLSKIMKFAHERKKVVELPKLPLKKEPKGKIRWLTLEEDKLLLKYFDFPWTRDYLDYFIVAIDTGLRTSEMLRLEKKDILEKRIKVELTKSGESRKVGLTPRAKRVLERRSRALKDDEKVFMLTKTKLRYRFDVMRKDIPELKDVHPHVLRHTFCSRLVQLGAPLANVQELMGHEVIETTMRYAHLAPDHDASDISLLSKFVTDL</sequence>
<evidence type="ECO:0000259" key="4">
    <source>
        <dbReference type="PROSITE" id="PS51898"/>
    </source>
</evidence>
<dbReference type="CDD" id="cd00796">
    <property type="entry name" value="INT_Rci_Hp1_C"/>
    <property type="match status" value="1"/>
</dbReference>
<dbReference type="PROSITE" id="PS51900">
    <property type="entry name" value="CB"/>
    <property type="match status" value="1"/>
</dbReference>
<dbReference type="Pfam" id="PF00589">
    <property type="entry name" value="Phage_integrase"/>
    <property type="match status" value="1"/>
</dbReference>
<dbReference type="InterPro" id="IPR013762">
    <property type="entry name" value="Integrase-like_cat_sf"/>
</dbReference>
<dbReference type="PROSITE" id="PS51898">
    <property type="entry name" value="TYR_RECOMBINASE"/>
    <property type="match status" value="1"/>
</dbReference>
<proteinExistence type="inferred from homology"/>
<dbReference type="GO" id="GO:0015074">
    <property type="term" value="P:DNA integration"/>
    <property type="evidence" value="ECO:0007669"/>
    <property type="project" value="InterPro"/>
</dbReference>
<dbReference type="AlphaFoldDB" id="A0A382GN31"/>
<dbReference type="EMBL" id="UINC01056234">
    <property type="protein sequence ID" value="SVB76023.1"/>
    <property type="molecule type" value="Genomic_DNA"/>
</dbReference>
<gene>
    <name evidence="6" type="ORF">METZ01_LOCUS228877</name>
</gene>
<keyword evidence="2" id="KW-0238">DNA-binding</keyword>
<dbReference type="PANTHER" id="PTHR30349:SF64">
    <property type="entry name" value="PROPHAGE INTEGRASE INTD-RELATED"/>
    <property type="match status" value="1"/>
</dbReference>
<protein>
    <recommendedName>
        <fullName evidence="7">Tyr recombinase domain-containing protein</fullName>
    </recommendedName>
</protein>
<dbReference type="GO" id="GO:0006310">
    <property type="term" value="P:DNA recombination"/>
    <property type="evidence" value="ECO:0007669"/>
    <property type="project" value="UniProtKB-KW"/>
</dbReference>
<reference evidence="6" key="1">
    <citation type="submission" date="2018-05" db="EMBL/GenBank/DDBJ databases">
        <authorList>
            <person name="Lanie J.A."/>
            <person name="Ng W.-L."/>
            <person name="Kazmierczak K.M."/>
            <person name="Andrzejewski T.M."/>
            <person name="Davidsen T.M."/>
            <person name="Wayne K.J."/>
            <person name="Tettelin H."/>
            <person name="Glass J.I."/>
            <person name="Rusch D."/>
            <person name="Podicherti R."/>
            <person name="Tsui H.-C.T."/>
            <person name="Winkler M.E."/>
        </authorList>
    </citation>
    <scope>NUCLEOTIDE SEQUENCE</scope>
</reference>
<dbReference type="InterPro" id="IPR044068">
    <property type="entry name" value="CB"/>
</dbReference>
<evidence type="ECO:0008006" key="7">
    <source>
        <dbReference type="Google" id="ProtNLM"/>
    </source>
</evidence>
<evidence type="ECO:0000256" key="2">
    <source>
        <dbReference type="ARBA" id="ARBA00023125"/>
    </source>
</evidence>
<evidence type="ECO:0000256" key="3">
    <source>
        <dbReference type="ARBA" id="ARBA00023172"/>
    </source>
</evidence>
<dbReference type="GO" id="GO:0003677">
    <property type="term" value="F:DNA binding"/>
    <property type="evidence" value="ECO:0007669"/>
    <property type="project" value="UniProtKB-KW"/>
</dbReference>
<evidence type="ECO:0000256" key="1">
    <source>
        <dbReference type="ARBA" id="ARBA00008857"/>
    </source>
</evidence>
<evidence type="ECO:0000313" key="6">
    <source>
        <dbReference type="EMBL" id="SVB76023.1"/>
    </source>
</evidence>
<dbReference type="Gene3D" id="1.10.443.10">
    <property type="entry name" value="Intergrase catalytic core"/>
    <property type="match status" value="1"/>
</dbReference>
<dbReference type="InterPro" id="IPR050090">
    <property type="entry name" value="Tyrosine_recombinase_XerCD"/>
</dbReference>
<comment type="similarity">
    <text evidence="1">Belongs to the 'phage' integrase family.</text>
</comment>
<dbReference type="SUPFAM" id="SSF56349">
    <property type="entry name" value="DNA breaking-rejoining enzymes"/>
    <property type="match status" value="1"/>
</dbReference>
<dbReference type="InterPro" id="IPR010998">
    <property type="entry name" value="Integrase_recombinase_N"/>
</dbReference>
<dbReference type="Gene3D" id="1.10.150.130">
    <property type="match status" value="1"/>
</dbReference>
<dbReference type="InterPro" id="IPR011010">
    <property type="entry name" value="DNA_brk_join_enz"/>
</dbReference>
<feature type="domain" description="Tyr recombinase" evidence="4">
    <location>
        <begin position="161"/>
        <end position="328"/>
    </location>
</feature>
<name>A0A382GN31_9ZZZZ</name>
<dbReference type="PANTHER" id="PTHR30349">
    <property type="entry name" value="PHAGE INTEGRASE-RELATED"/>
    <property type="match status" value="1"/>
</dbReference>
<keyword evidence="3" id="KW-0233">DNA recombination</keyword>
<dbReference type="InterPro" id="IPR002104">
    <property type="entry name" value="Integrase_catalytic"/>
</dbReference>